<organism evidence="2 3">
    <name type="scientific">Imshaugia aleurites</name>
    <dbReference type="NCBI Taxonomy" id="172621"/>
    <lineage>
        <taxon>Eukaryota</taxon>
        <taxon>Fungi</taxon>
        <taxon>Dikarya</taxon>
        <taxon>Ascomycota</taxon>
        <taxon>Pezizomycotina</taxon>
        <taxon>Lecanoromycetes</taxon>
        <taxon>OSLEUM clade</taxon>
        <taxon>Lecanoromycetidae</taxon>
        <taxon>Lecanorales</taxon>
        <taxon>Lecanorineae</taxon>
        <taxon>Parmeliaceae</taxon>
        <taxon>Imshaugia</taxon>
    </lineage>
</organism>
<evidence type="ECO:0000313" key="2">
    <source>
        <dbReference type="EMBL" id="CAF9941447.1"/>
    </source>
</evidence>
<sequence>MSAIGAIDWYHSEGAAEIPATYGLMFGRYPFAFILEVRKKLGGMFFLSGTLNWAERDLIWPGTVDLVDQNPPSKTERAASDMEVAEIDKSRYCAMTSFTRIYTFGPGYIDHPTVKTWTLRCNGNMLIESAAIEFSSFGSEMSSSNTQNDDPASHEERVNLSPGPEAARSSSKAVNKSEGELDRLEVVPSYMFRALDCAGIPTASNREDKSLESISYSGAKHAVCVGEIADNDHLHRAGIILGGQYARDSKNYVRIGYYYGKIPLQAKQARAVPSQEVDWLIL</sequence>
<keyword evidence="3" id="KW-1185">Reference proteome</keyword>
<comment type="caution">
    <text evidence="2">The sequence shown here is derived from an EMBL/GenBank/DDBJ whole genome shotgun (WGS) entry which is preliminary data.</text>
</comment>
<evidence type="ECO:0000313" key="3">
    <source>
        <dbReference type="Proteomes" id="UP000664534"/>
    </source>
</evidence>
<evidence type="ECO:0000256" key="1">
    <source>
        <dbReference type="SAM" id="MobiDB-lite"/>
    </source>
</evidence>
<dbReference type="EMBL" id="CAJPDT010000149">
    <property type="protein sequence ID" value="CAF9941447.1"/>
    <property type="molecule type" value="Genomic_DNA"/>
</dbReference>
<protein>
    <submittedName>
        <fullName evidence="2">Uncharacterized protein</fullName>
    </submittedName>
</protein>
<dbReference type="AlphaFoldDB" id="A0A8H3PIA0"/>
<feature type="region of interest" description="Disordered" evidence="1">
    <location>
        <begin position="138"/>
        <end position="178"/>
    </location>
</feature>
<proteinExistence type="predicted"/>
<gene>
    <name evidence="2" type="ORF">IMSHALPRED_002580</name>
</gene>
<reference evidence="2" key="1">
    <citation type="submission" date="2021-03" db="EMBL/GenBank/DDBJ databases">
        <authorList>
            <person name="Tagirdzhanova G."/>
        </authorList>
    </citation>
    <scope>NUCLEOTIDE SEQUENCE</scope>
</reference>
<dbReference type="Proteomes" id="UP000664534">
    <property type="component" value="Unassembled WGS sequence"/>
</dbReference>
<name>A0A8H3PIA0_9LECA</name>
<accession>A0A8H3PIA0</accession>